<dbReference type="SUPFAM" id="SSF53067">
    <property type="entry name" value="Actin-like ATPase domain"/>
    <property type="match status" value="2"/>
</dbReference>
<reference evidence="6 7" key="1">
    <citation type="submission" date="2018-05" db="EMBL/GenBank/DDBJ databases">
        <title>Genomic Encyclopedia of Type Strains, Phase IV (KMG-IV): sequencing the most valuable type-strain genomes for metagenomic binning, comparative biology and taxonomic classification.</title>
        <authorList>
            <person name="Goeker M."/>
        </authorList>
    </citation>
    <scope>NUCLEOTIDE SEQUENCE [LARGE SCALE GENOMIC DNA]</scope>
    <source>
        <strain evidence="6 7">JC118</strain>
    </source>
</reference>
<protein>
    <submittedName>
        <fullName evidence="6">Xylulokinase/glycerol kinase</fullName>
    </submittedName>
</protein>
<dbReference type="STRING" id="1034346.GCA_000313565_00361"/>
<sequence>MKAVKILVVDVGTSSMRGIVYAADGSQLASCQKKYQVKLLDNGYIEQDPQDFRGALIDIVSNLSGHDIDAVALTSQRSSVIAVDEKGKPLSDAIMWQDRRCVECCNDLMSYNELIFSRCGSRVNPVFSGSKMKWLKENRRDLYDQAYKLLVIPDYLIHVMSNQFASDKTYGSRSLLMNLRQGIWDEEQLKLFGIDQEKLCELHEAGSIIASVSNEFAALTGIRTGLPIVSAGGDQQCGMIGQGAVSEGICSLTLGTGAFLLTPCEHYPNHLAMDVVCNAASVASQYILEASVLTCSSALEWFHSAFCGDHEDFYGWMNETALHADSDGCIVLPYFQGRSTPDWNSGATAMFYNLTLKTSKAAMLKALLEGICMEIAENIEHFKKYAAVDSICISGGMSASEGFSQLLADVCGCRITRSDNSESTAAGAFLVAACALGLYSNVAEGYRAVNKELHTVSYDSNLDKHKKYNEMRKQMKHLYQQIMEI</sequence>
<proteinExistence type="inferred from homology"/>
<dbReference type="Pfam" id="PF00370">
    <property type="entry name" value="FGGY_N"/>
    <property type="match status" value="1"/>
</dbReference>
<evidence type="ECO:0000313" key="6">
    <source>
        <dbReference type="EMBL" id="PXX81745.1"/>
    </source>
</evidence>
<keyword evidence="3 6" id="KW-0418">Kinase</keyword>
<dbReference type="InterPro" id="IPR050406">
    <property type="entry name" value="FGGY_Carb_Kinase"/>
</dbReference>
<dbReference type="InterPro" id="IPR018484">
    <property type="entry name" value="FGGY_N"/>
</dbReference>
<dbReference type="InterPro" id="IPR018485">
    <property type="entry name" value="FGGY_C"/>
</dbReference>
<comment type="caution">
    <text evidence="6">The sequence shown here is derived from an EMBL/GenBank/DDBJ whole genome shotgun (WGS) entry which is preliminary data.</text>
</comment>
<dbReference type="InterPro" id="IPR043129">
    <property type="entry name" value="ATPase_NBD"/>
</dbReference>
<name>A0A318L1C4_9FIRM</name>
<gene>
    <name evidence="6" type="ORF">DES51_101366</name>
</gene>
<dbReference type="CDD" id="cd07779">
    <property type="entry name" value="ASKHA_NBD_FGGY_YgcE-like"/>
    <property type="match status" value="1"/>
</dbReference>
<accession>A0A318L1C4</accession>
<dbReference type="Proteomes" id="UP000247612">
    <property type="component" value="Unassembled WGS sequence"/>
</dbReference>
<dbReference type="Gene3D" id="3.30.420.40">
    <property type="match status" value="2"/>
</dbReference>
<evidence type="ECO:0000313" key="7">
    <source>
        <dbReference type="Proteomes" id="UP000247612"/>
    </source>
</evidence>
<dbReference type="PIRSF" id="PIRSF000538">
    <property type="entry name" value="GlpK"/>
    <property type="match status" value="1"/>
</dbReference>
<dbReference type="EMBL" id="QJKH01000001">
    <property type="protein sequence ID" value="PXX81745.1"/>
    <property type="molecule type" value="Genomic_DNA"/>
</dbReference>
<evidence type="ECO:0000256" key="1">
    <source>
        <dbReference type="ARBA" id="ARBA00009156"/>
    </source>
</evidence>
<dbReference type="Pfam" id="PF02782">
    <property type="entry name" value="FGGY_C"/>
    <property type="match status" value="1"/>
</dbReference>
<evidence type="ECO:0000256" key="3">
    <source>
        <dbReference type="ARBA" id="ARBA00022777"/>
    </source>
</evidence>
<dbReference type="AlphaFoldDB" id="A0A318L1C4"/>
<dbReference type="GO" id="GO:0016301">
    <property type="term" value="F:kinase activity"/>
    <property type="evidence" value="ECO:0007669"/>
    <property type="project" value="UniProtKB-KW"/>
</dbReference>
<evidence type="ECO:0000259" key="4">
    <source>
        <dbReference type="Pfam" id="PF00370"/>
    </source>
</evidence>
<keyword evidence="2" id="KW-0808">Transferase</keyword>
<organism evidence="6 7">
    <name type="scientific">Dielma fastidiosa</name>
    <dbReference type="NCBI Taxonomy" id="1034346"/>
    <lineage>
        <taxon>Bacteria</taxon>
        <taxon>Bacillati</taxon>
        <taxon>Bacillota</taxon>
        <taxon>Erysipelotrichia</taxon>
        <taxon>Erysipelotrichales</taxon>
        <taxon>Erysipelotrichaceae</taxon>
        <taxon>Dielma</taxon>
    </lineage>
</organism>
<feature type="domain" description="Carbohydrate kinase FGGY N-terminal" evidence="4">
    <location>
        <begin position="6"/>
        <end position="241"/>
    </location>
</feature>
<evidence type="ECO:0000256" key="2">
    <source>
        <dbReference type="ARBA" id="ARBA00022679"/>
    </source>
</evidence>
<feature type="domain" description="Carbohydrate kinase FGGY C-terminal" evidence="5">
    <location>
        <begin position="251"/>
        <end position="435"/>
    </location>
</feature>
<comment type="similarity">
    <text evidence="1">Belongs to the FGGY kinase family.</text>
</comment>
<evidence type="ECO:0000259" key="5">
    <source>
        <dbReference type="Pfam" id="PF02782"/>
    </source>
</evidence>
<dbReference type="GO" id="GO:0005975">
    <property type="term" value="P:carbohydrate metabolic process"/>
    <property type="evidence" value="ECO:0007669"/>
    <property type="project" value="InterPro"/>
</dbReference>
<dbReference type="InterPro" id="IPR000577">
    <property type="entry name" value="Carb_kinase_FGGY"/>
</dbReference>
<keyword evidence="7" id="KW-1185">Reference proteome</keyword>
<dbReference type="PANTHER" id="PTHR43095">
    <property type="entry name" value="SUGAR KINASE"/>
    <property type="match status" value="1"/>
</dbReference>